<dbReference type="GO" id="GO:0008270">
    <property type="term" value="F:zinc ion binding"/>
    <property type="evidence" value="ECO:0007669"/>
    <property type="project" value="UniProtKB-KW"/>
</dbReference>
<dbReference type="GO" id="GO:0003677">
    <property type="term" value="F:DNA binding"/>
    <property type="evidence" value="ECO:0007669"/>
    <property type="project" value="UniProtKB-KW"/>
</dbReference>
<protein>
    <recommendedName>
        <fullName evidence="5 6">THAP-type domain-containing protein</fullName>
    </recommendedName>
</protein>
<evidence type="ECO:0000256" key="3">
    <source>
        <dbReference type="ARBA" id="ARBA00022833"/>
    </source>
</evidence>
<gene>
    <name evidence="7" type="ORF">PHYEVI_LOCUS9078</name>
</gene>
<evidence type="ECO:0000256" key="4">
    <source>
        <dbReference type="ARBA" id="ARBA00023125"/>
    </source>
</evidence>
<dbReference type="Proteomes" id="UP001153712">
    <property type="component" value="Chromosome 6"/>
</dbReference>
<dbReference type="OrthoDB" id="6778722at2759"/>
<evidence type="ECO:0000259" key="6">
    <source>
        <dbReference type="SMART" id="SM00980"/>
    </source>
</evidence>
<sequence>MTRNCCIPNCKYNHKIRHLFPNPTKNIERFKMWIQALNVTELTEMDPVLVFTGKRVCNIHFEEKYKSSTSKRLHLNAIPTLNLLPESVESGCFSLELEPSTLKSEIVDDDLSIEEHPLGSMYLIYFKSCIFSYFILVVKEDHNYFTCDQERDSGVDGFVEANDVTNFAFIHSEFLKVKQQSLQARPVSQLKVVNACSIGDDNNVATLPESWSVTQTTRDKGTEITLCHLTVFYAGNTRQLVSKRYFVIESWSRRMQYFLYGRRIDHADLPEILDDVSALPAILAKLHRMRLCVGLGPVDVRFLKGEEFEDCTRSWHHNECSLIAKKKKCEKCKLLRKLVWQRENRYRKEKGDALAENVRGSEQRLETRRRGKNRMKLSLEVCGGLESKRFKPRILKEICSSTTTIKDASES</sequence>
<dbReference type="Pfam" id="PF05485">
    <property type="entry name" value="THAP"/>
    <property type="match status" value="1"/>
</dbReference>
<name>A0A9N9TSX0_PHYSR</name>
<dbReference type="SMART" id="SM00980">
    <property type="entry name" value="THAP"/>
    <property type="match status" value="1"/>
</dbReference>
<feature type="domain" description="THAP-type" evidence="5">
    <location>
        <begin position="19"/>
        <end position="87"/>
    </location>
</feature>
<organism evidence="7 8">
    <name type="scientific">Phyllotreta striolata</name>
    <name type="common">Striped flea beetle</name>
    <name type="synonym">Crioceris striolata</name>
    <dbReference type="NCBI Taxonomy" id="444603"/>
    <lineage>
        <taxon>Eukaryota</taxon>
        <taxon>Metazoa</taxon>
        <taxon>Ecdysozoa</taxon>
        <taxon>Arthropoda</taxon>
        <taxon>Hexapoda</taxon>
        <taxon>Insecta</taxon>
        <taxon>Pterygota</taxon>
        <taxon>Neoptera</taxon>
        <taxon>Endopterygota</taxon>
        <taxon>Coleoptera</taxon>
        <taxon>Polyphaga</taxon>
        <taxon>Cucujiformia</taxon>
        <taxon>Chrysomeloidea</taxon>
        <taxon>Chrysomelidae</taxon>
        <taxon>Galerucinae</taxon>
        <taxon>Alticini</taxon>
        <taxon>Phyllotreta</taxon>
    </lineage>
</organism>
<keyword evidence="1" id="KW-0479">Metal-binding</keyword>
<keyword evidence="8" id="KW-1185">Reference proteome</keyword>
<evidence type="ECO:0000256" key="2">
    <source>
        <dbReference type="ARBA" id="ARBA00022771"/>
    </source>
</evidence>
<reference evidence="7" key="1">
    <citation type="submission" date="2022-01" db="EMBL/GenBank/DDBJ databases">
        <authorList>
            <person name="King R."/>
        </authorList>
    </citation>
    <scope>NUCLEOTIDE SEQUENCE</scope>
</reference>
<dbReference type="AlphaFoldDB" id="A0A9N9TSX0"/>
<dbReference type="SMART" id="SM00692">
    <property type="entry name" value="DM3"/>
    <property type="match status" value="1"/>
</dbReference>
<dbReference type="InterPro" id="IPR006612">
    <property type="entry name" value="THAP_Znf"/>
</dbReference>
<dbReference type="EMBL" id="OU900099">
    <property type="protein sequence ID" value="CAG9862772.1"/>
    <property type="molecule type" value="Genomic_DNA"/>
</dbReference>
<accession>A0A9N9TSX0</accession>
<keyword evidence="2" id="KW-0863">Zinc-finger</keyword>
<proteinExistence type="predicted"/>
<evidence type="ECO:0000259" key="5">
    <source>
        <dbReference type="SMART" id="SM00692"/>
    </source>
</evidence>
<evidence type="ECO:0000256" key="1">
    <source>
        <dbReference type="ARBA" id="ARBA00022723"/>
    </source>
</evidence>
<feature type="domain" description="THAP-type" evidence="6">
    <location>
        <begin position="3"/>
        <end position="88"/>
    </location>
</feature>
<dbReference type="SUPFAM" id="SSF57716">
    <property type="entry name" value="Glucocorticoid receptor-like (DNA-binding domain)"/>
    <property type="match status" value="1"/>
</dbReference>
<evidence type="ECO:0000313" key="7">
    <source>
        <dbReference type="EMBL" id="CAG9862772.1"/>
    </source>
</evidence>
<keyword evidence="4" id="KW-0238">DNA-binding</keyword>
<evidence type="ECO:0000313" key="8">
    <source>
        <dbReference type="Proteomes" id="UP001153712"/>
    </source>
</evidence>
<keyword evidence="3" id="KW-0862">Zinc</keyword>